<evidence type="ECO:0000256" key="1">
    <source>
        <dbReference type="ARBA" id="ARBA00005005"/>
    </source>
</evidence>
<feature type="domain" description="3-hydroxyacyl-CoA dehydrogenase C-terminal" evidence="8">
    <location>
        <begin position="208"/>
        <end position="307"/>
    </location>
</feature>
<keyword evidence="2" id="KW-0276">Fatty acid metabolism</keyword>
<keyword evidence="6" id="KW-0443">Lipid metabolism</keyword>
<evidence type="ECO:0000256" key="2">
    <source>
        <dbReference type="ARBA" id="ARBA00022832"/>
    </source>
</evidence>
<dbReference type="GO" id="GO:0003857">
    <property type="term" value="F:(3S)-3-hydroxyacyl-CoA dehydrogenase (NAD+) activity"/>
    <property type="evidence" value="ECO:0007669"/>
    <property type="project" value="UniProtKB-EC"/>
</dbReference>
<dbReference type="SUPFAM" id="SSF51735">
    <property type="entry name" value="NAD(P)-binding Rossmann-fold domains"/>
    <property type="match status" value="1"/>
</dbReference>
<evidence type="ECO:0000256" key="5">
    <source>
        <dbReference type="ARBA" id="ARBA00023027"/>
    </source>
</evidence>
<feature type="domain" description="3-hydroxyacyl-CoA dehydrogenase NAD binding" evidence="9">
    <location>
        <begin position="7"/>
        <end position="205"/>
    </location>
</feature>
<dbReference type="PATRIC" id="fig|1229276.3.peg.1357"/>
<dbReference type="Pfam" id="PF00378">
    <property type="entry name" value="ECH_1"/>
    <property type="match status" value="1"/>
</dbReference>
<dbReference type="SUPFAM" id="SSF52096">
    <property type="entry name" value="ClpP/crotonase"/>
    <property type="match status" value="1"/>
</dbReference>
<dbReference type="InterPro" id="IPR006176">
    <property type="entry name" value="3-OHacyl-CoA_DH_NAD-bd"/>
</dbReference>
<dbReference type="InterPro" id="IPR006108">
    <property type="entry name" value="3HC_DH_C"/>
</dbReference>
<dbReference type="Gene3D" id="1.10.1040.50">
    <property type="match status" value="1"/>
</dbReference>
<keyword evidence="3" id="KW-0442">Lipid degradation</keyword>
<evidence type="ECO:0000256" key="4">
    <source>
        <dbReference type="ARBA" id="ARBA00023002"/>
    </source>
</evidence>
<dbReference type="EMBL" id="JJMU01000022">
    <property type="protein sequence ID" value="KGE14812.1"/>
    <property type="molecule type" value="Genomic_DNA"/>
</dbReference>
<dbReference type="Gene3D" id="3.40.50.720">
    <property type="entry name" value="NAD(P)-binding Rossmann-like Domain"/>
    <property type="match status" value="1"/>
</dbReference>
<reference evidence="11" key="1">
    <citation type="submission" date="2014-04" db="EMBL/GenBank/DDBJ databases">
        <title>Whole-Genome optical mapping and complete genome sequence of Sphingobacterium deserti sp. nov., a new spaces isolated from desert in the west of China.</title>
        <authorList>
            <person name="Teng C."/>
            <person name="Zhou Z."/>
            <person name="Li X."/>
            <person name="Chen M."/>
            <person name="Lin M."/>
            <person name="Wang L."/>
            <person name="Su S."/>
            <person name="Zhang C."/>
            <person name="Zhang W."/>
        </authorList>
    </citation>
    <scope>NUCLEOTIDE SEQUENCE [LARGE SCALE GENOMIC DNA]</scope>
    <source>
        <strain evidence="11">ACCC05744</strain>
    </source>
</reference>
<dbReference type="Proteomes" id="UP000031802">
    <property type="component" value="Unassembled WGS sequence"/>
</dbReference>
<evidence type="ECO:0000259" key="9">
    <source>
        <dbReference type="Pfam" id="PF02737"/>
    </source>
</evidence>
<dbReference type="GO" id="GO:0070403">
    <property type="term" value="F:NAD+ binding"/>
    <property type="evidence" value="ECO:0007669"/>
    <property type="project" value="InterPro"/>
</dbReference>
<dbReference type="STRING" id="1229276.DI53_1312"/>
<dbReference type="eggNOG" id="COG1024">
    <property type="taxonomic scope" value="Bacteria"/>
</dbReference>
<accession>A0A0B8T1H0</accession>
<evidence type="ECO:0000259" key="8">
    <source>
        <dbReference type="Pfam" id="PF00725"/>
    </source>
</evidence>
<evidence type="ECO:0000313" key="11">
    <source>
        <dbReference type="Proteomes" id="UP000031802"/>
    </source>
</evidence>
<dbReference type="GO" id="GO:0006635">
    <property type="term" value="P:fatty acid beta-oxidation"/>
    <property type="evidence" value="ECO:0007669"/>
    <property type="project" value="UniProtKB-UniPathway"/>
</dbReference>
<gene>
    <name evidence="10" type="ORF">DI53_1312</name>
</gene>
<dbReference type="Gene3D" id="3.90.226.10">
    <property type="entry name" value="2-enoyl-CoA Hydratase, Chain A, domain 1"/>
    <property type="match status" value="1"/>
</dbReference>
<dbReference type="Pfam" id="PF02737">
    <property type="entry name" value="3HCDH_N"/>
    <property type="match status" value="1"/>
</dbReference>
<dbReference type="InterPro" id="IPR008927">
    <property type="entry name" value="6-PGluconate_DH-like_C_sf"/>
</dbReference>
<comment type="caution">
    <text evidence="10">The sequence shown here is derived from an EMBL/GenBank/DDBJ whole genome shotgun (WGS) entry which is preliminary data.</text>
</comment>
<dbReference type="RefSeq" id="WP_037496891.1">
    <property type="nucleotide sequence ID" value="NZ_JJMU01000022.1"/>
</dbReference>
<dbReference type="SUPFAM" id="SSF48179">
    <property type="entry name" value="6-phosphogluconate dehydrogenase C-terminal domain-like"/>
    <property type="match status" value="2"/>
</dbReference>
<dbReference type="InterPro" id="IPR029045">
    <property type="entry name" value="ClpP/crotonase-like_dom_sf"/>
</dbReference>
<comment type="pathway">
    <text evidence="1">Lipid metabolism; fatty acid beta-oxidation.</text>
</comment>
<evidence type="ECO:0000256" key="6">
    <source>
        <dbReference type="ARBA" id="ARBA00023098"/>
    </source>
</evidence>
<evidence type="ECO:0000256" key="7">
    <source>
        <dbReference type="ARBA" id="ARBA00049556"/>
    </source>
</evidence>
<organism evidence="10 11">
    <name type="scientific">Sphingobacterium deserti</name>
    <dbReference type="NCBI Taxonomy" id="1229276"/>
    <lineage>
        <taxon>Bacteria</taxon>
        <taxon>Pseudomonadati</taxon>
        <taxon>Bacteroidota</taxon>
        <taxon>Sphingobacteriia</taxon>
        <taxon>Sphingobacteriales</taxon>
        <taxon>Sphingobacteriaceae</taxon>
        <taxon>Sphingobacterium</taxon>
    </lineage>
</organism>
<sequence length="808" mass="89457">MNRNIKKVAVLGSGVMGSRIACHFANIGVEVLLLDIVPRELLPAEESKGLTLQSPAVRNRIVNQSLDTALKTNPSPIYSKSYVSRITTGNFEDNMKEIASCDWVIEVVVERLDIKKKVFDQVEEHRKAGTLITSNTSGIPIHLMAEGRSADFKANFCGTHFFNPPRYLELFEIIPTADTDVAVVDFLTHFGDKMLGKTVVLCKDTPAFIGNRIGVYSMLALTHLVEKLDLSVEEVDKYTGPAMGHPKSATFRTADVVGLDTLVNVANGLDQNAPNDEAKGVFQLPAYINKMVENKWLGEKTKQGFYKKEKDDKGNSVILSLDLKSLSYKEQEKVKSATLEATKPVDDIRKRMKVYEGGTDKAATLFRAMHYPLFEYVSNRVPEITEEFYRIDDAMRAGFGWELGPFEVWDALGVRETIAKIQTEEKRLPGQRGEVAAWVHDMLAAGCETFYKVIDGVKNFYDIASKSYAPIPGAEDLIVLDHIRDEHTVWKNSGVTITDLGDGVINCEFHTKMNTIGGDVIQGLNKAIDLAEQQYKGLVITNEGKNFSAGANIGMIFMMAVEQDYDELNMAVKMFQNTAMRIRYSSIPVVVAPFQLTLGGGCEFSMHADFVQLHAETYMGLVEFGVGVIPGGGGSKEFALRASDEYQPDQIVQNTLKERFLTIGQAKVSTSAVEAAELGYLQEGKYAITMNRKRLLADAKAKVLELANAGYVQPAARKDIKVLGNQGLGIVYVGASSMRAGNYISDHDKKISEKLGWVMCGGNLSAPTEVSEQYLLDLERKAFLELCAERKTLERIQHMLTKGKPLRN</sequence>
<keyword evidence="11" id="KW-1185">Reference proteome</keyword>
<dbReference type="PANTHER" id="PTHR48075:SF7">
    <property type="entry name" value="3-HYDROXYACYL-COA DEHYDROGENASE-RELATED"/>
    <property type="match status" value="1"/>
</dbReference>
<evidence type="ECO:0000256" key="3">
    <source>
        <dbReference type="ARBA" id="ARBA00022963"/>
    </source>
</evidence>
<comment type="catalytic activity">
    <reaction evidence="7">
        <text>a (3S)-3-hydroxyacyl-CoA + NAD(+) = a 3-oxoacyl-CoA + NADH + H(+)</text>
        <dbReference type="Rhea" id="RHEA:22432"/>
        <dbReference type="ChEBI" id="CHEBI:15378"/>
        <dbReference type="ChEBI" id="CHEBI:57318"/>
        <dbReference type="ChEBI" id="CHEBI:57540"/>
        <dbReference type="ChEBI" id="CHEBI:57945"/>
        <dbReference type="ChEBI" id="CHEBI:90726"/>
        <dbReference type="EC" id="1.1.1.35"/>
    </reaction>
</comment>
<dbReference type="OrthoDB" id="9771883at2"/>
<reference evidence="10 11" key="2">
    <citation type="journal article" date="2015" name="PLoS ONE">
        <title>Whole-Genome Optical Mapping and Finished Genome Sequence of Sphingobacterium deserti sp. nov., a New Species Isolated from the Western Desert of China.</title>
        <authorList>
            <person name="Teng C."/>
            <person name="Zhou Z."/>
            <person name="Molnar I."/>
            <person name="Li X."/>
            <person name="Tang R."/>
            <person name="Chen M."/>
            <person name="Wang L."/>
            <person name="Su S."/>
            <person name="Zhang W."/>
            <person name="Lin M."/>
        </authorList>
    </citation>
    <scope>NUCLEOTIDE SEQUENCE [LARGE SCALE GENOMIC DNA]</scope>
    <source>
        <strain evidence="11">ACCC05744</strain>
    </source>
</reference>
<protein>
    <submittedName>
        <fullName evidence="10">3-hydroxyacyl-CoA dehydrogenase NAD-binding protein</fullName>
    </submittedName>
</protein>
<dbReference type="PANTHER" id="PTHR48075">
    <property type="entry name" value="3-HYDROXYACYL-COA DEHYDROGENASE FAMILY PROTEIN"/>
    <property type="match status" value="1"/>
</dbReference>
<dbReference type="InterPro" id="IPR036291">
    <property type="entry name" value="NAD(P)-bd_dom_sf"/>
</dbReference>
<dbReference type="UniPathway" id="UPA00659"/>
<dbReference type="CDD" id="cd06558">
    <property type="entry name" value="crotonase-like"/>
    <property type="match status" value="1"/>
</dbReference>
<proteinExistence type="predicted"/>
<name>A0A0B8T1H0_9SPHI</name>
<keyword evidence="5" id="KW-0520">NAD</keyword>
<dbReference type="InterPro" id="IPR001753">
    <property type="entry name" value="Enoyl-CoA_hydra/iso"/>
</dbReference>
<dbReference type="eggNOG" id="COG1250">
    <property type="taxonomic scope" value="Bacteria"/>
</dbReference>
<evidence type="ECO:0000313" key="10">
    <source>
        <dbReference type="EMBL" id="KGE14812.1"/>
    </source>
</evidence>
<dbReference type="AlphaFoldDB" id="A0A0B8T1H0"/>
<dbReference type="Pfam" id="PF00725">
    <property type="entry name" value="3HCDH"/>
    <property type="match status" value="1"/>
</dbReference>
<keyword evidence="4" id="KW-0560">Oxidoreductase</keyword>